<evidence type="ECO:0000256" key="7">
    <source>
        <dbReference type="ARBA" id="ARBA00023137"/>
    </source>
</evidence>
<evidence type="ECO:0000313" key="13">
    <source>
        <dbReference type="Proteomes" id="UP000295096"/>
    </source>
</evidence>
<evidence type="ECO:0000256" key="4">
    <source>
        <dbReference type="ARBA" id="ARBA00022741"/>
    </source>
</evidence>
<comment type="caution">
    <text evidence="12">The sequence shown here is derived from an EMBL/GenBank/DDBJ whole genome shotgun (WGS) entry which is preliminary data.</text>
</comment>
<keyword evidence="3" id="KW-0808">Transferase</keyword>
<keyword evidence="9" id="KW-0175">Coiled coil</keyword>
<dbReference type="PANTHER" id="PTHR32309:SF13">
    <property type="entry name" value="FERRIC ENTEROBACTIN TRANSPORT PROTEIN FEPE"/>
    <property type="match status" value="1"/>
</dbReference>
<feature type="domain" description="AAA" evidence="11">
    <location>
        <begin position="565"/>
        <end position="673"/>
    </location>
</feature>
<keyword evidence="7" id="KW-0829">Tyrosine-protein kinase</keyword>
<proteinExistence type="inferred from homology"/>
<evidence type="ECO:0000256" key="3">
    <source>
        <dbReference type="ARBA" id="ARBA00022679"/>
    </source>
</evidence>
<protein>
    <recommendedName>
        <fullName evidence="2">non-specific protein-tyrosine kinase</fullName>
        <ecNumber evidence="2">2.7.10.2</ecNumber>
    </recommendedName>
</protein>
<evidence type="ECO:0000259" key="11">
    <source>
        <dbReference type="Pfam" id="PF13614"/>
    </source>
</evidence>
<dbReference type="Proteomes" id="UP000295096">
    <property type="component" value="Unassembled WGS sequence"/>
</dbReference>
<evidence type="ECO:0000313" key="12">
    <source>
        <dbReference type="EMBL" id="TDH58465.1"/>
    </source>
</evidence>
<feature type="transmembrane region" description="Helical" evidence="10">
    <location>
        <begin position="42"/>
        <end position="62"/>
    </location>
</feature>
<dbReference type="GO" id="GO:0005886">
    <property type="term" value="C:plasma membrane"/>
    <property type="evidence" value="ECO:0007669"/>
    <property type="project" value="TreeGrafter"/>
</dbReference>
<evidence type="ECO:0000256" key="2">
    <source>
        <dbReference type="ARBA" id="ARBA00011903"/>
    </source>
</evidence>
<dbReference type="InterPro" id="IPR050445">
    <property type="entry name" value="Bact_polysacc_biosynth/exp"/>
</dbReference>
<keyword evidence="10" id="KW-0812">Transmembrane</keyword>
<evidence type="ECO:0000256" key="9">
    <source>
        <dbReference type="SAM" id="Coils"/>
    </source>
</evidence>
<dbReference type="InterPro" id="IPR005702">
    <property type="entry name" value="Wzc-like_C"/>
</dbReference>
<keyword evidence="10" id="KW-1133">Transmembrane helix</keyword>
<dbReference type="Gene3D" id="3.40.50.300">
    <property type="entry name" value="P-loop containing nucleotide triphosphate hydrolases"/>
    <property type="match status" value="1"/>
</dbReference>
<dbReference type="OrthoDB" id="230260at2"/>
<evidence type="ECO:0000256" key="5">
    <source>
        <dbReference type="ARBA" id="ARBA00022777"/>
    </source>
</evidence>
<name>A0A4V3A9A0_9PROT</name>
<comment type="similarity">
    <text evidence="1">Belongs to the CpsD/CapB family.</text>
</comment>
<keyword evidence="13" id="KW-1185">Reference proteome</keyword>
<dbReference type="CDD" id="cd05387">
    <property type="entry name" value="BY-kinase"/>
    <property type="match status" value="1"/>
</dbReference>
<keyword evidence="6" id="KW-0067">ATP-binding</keyword>
<comment type="catalytic activity">
    <reaction evidence="8">
        <text>L-tyrosyl-[protein] + ATP = O-phospho-L-tyrosyl-[protein] + ADP + H(+)</text>
        <dbReference type="Rhea" id="RHEA:10596"/>
        <dbReference type="Rhea" id="RHEA-COMP:10136"/>
        <dbReference type="Rhea" id="RHEA-COMP:20101"/>
        <dbReference type="ChEBI" id="CHEBI:15378"/>
        <dbReference type="ChEBI" id="CHEBI:30616"/>
        <dbReference type="ChEBI" id="CHEBI:46858"/>
        <dbReference type="ChEBI" id="CHEBI:61978"/>
        <dbReference type="ChEBI" id="CHEBI:456216"/>
        <dbReference type="EC" id="2.7.10.2"/>
    </reaction>
</comment>
<feature type="coiled-coil region" evidence="9">
    <location>
        <begin position="375"/>
        <end position="440"/>
    </location>
</feature>
<evidence type="ECO:0000256" key="8">
    <source>
        <dbReference type="ARBA" id="ARBA00051245"/>
    </source>
</evidence>
<dbReference type="EC" id="2.7.10.2" evidence="2"/>
<dbReference type="RefSeq" id="WP_133292712.1">
    <property type="nucleotide sequence ID" value="NZ_SMSJ01000119.1"/>
</dbReference>
<dbReference type="GO" id="GO:0004713">
    <property type="term" value="F:protein tyrosine kinase activity"/>
    <property type="evidence" value="ECO:0007669"/>
    <property type="project" value="TreeGrafter"/>
</dbReference>
<evidence type="ECO:0000256" key="6">
    <source>
        <dbReference type="ARBA" id="ARBA00022840"/>
    </source>
</evidence>
<keyword evidence="4" id="KW-0547">Nucleotide-binding</keyword>
<sequence length="766" mass="83932">MTKPDYIEDGAEVGQVVYEPKATSPALHAPAGLWDAIRRQKWLILAVSAISFSAALTAIFQMPQTFRASSTILLEARRVLPVKHDDASSDPAPNAETIVQNELQVLQARNLLEQIVWKLSLEQDPNFNSTLNPSITKKIFDQTAKFLATWAPHDGRQSPQPNSNRVLHEIAADPVISLDATVEGLRKAVQIRPVPRSHVIQIHATAAEPETAAAIANTLADLYIEAKTAQREAELRDVSNWVNSQLGQLRAQADASARAVAEFHISNGIVRGVARGDRSAELIQQEISEVSSHLVAVQARRIEFASKLRNAEAILSSGDIATLTDVLNSRTTQALRAQEAQIAGRNSELSSRLGPGHPSVISGTAELADIRRKLAQEAARVLQAYRNDLRAAEENEAALTQRVGQLRAEIGRKSITEVRLQELQREADADRMLMESYLARARQISAEVSFRDAKARLVSPASLPRRPESPRLLLLLPLSFIASLGMGAIAAVVREHDSKGLWSFDELERQLGLSPLGVLPRRRRKTGNVSDPLYEEAMAGFCAHLVRRPRITRLRSVLITSALPGEGKSTTARFLAAEASARGMRVMLVEADLRRPSINCDGAVPPGLSDVLRRKVGLEEVIQTVQDGGYFVLPSGTRPINPTQLITSEEMDRLLHRLEQTYDLVVIDSAPILVGSDVAQLSRCVSETILLVRWGHTGWRAIAAALRRVAIAGGSISGVVMTMVDTRKHTQYLRADSIPHFSSSFDQYWRSASGATKAIKRATTED</sequence>
<reference evidence="12 13" key="1">
    <citation type="journal article" date="2016" name="J. Microbiol.">
        <title>Dankookia rubra gen. nov., sp. nov., an alphaproteobacterium isolated from sediment of a shallow stream.</title>
        <authorList>
            <person name="Kim W.H."/>
            <person name="Kim D.H."/>
            <person name="Kang K."/>
            <person name="Ahn T.Y."/>
        </authorList>
    </citation>
    <scope>NUCLEOTIDE SEQUENCE [LARGE SCALE GENOMIC DNA]</scope>
    <source>
        <strain evidence="12 13">JCM30602</strain>
    </source>
</reference>
<accession>A0A4V3A9A0</accession>
<keyword evidence="10" id="KW-0472">Membrane</keyword>
<dbReference type="Pfam" id="PF13614">
    <property type="entry name" value="AAA_31"/>
    <property type="match status" value="1"/>
</dbReference>
<dbReference type="PANTHER" id="PTHR32309">
    <property type="entry name" value="TYROSINE-PROTEIN KINASE"/>
    <property type="match status" value="1"/>
</dbReference>
<dbReference type="AlphaFoldDB" id="A0A4V3A9A0"/>
<evidence type="ECO:0000256" key="1">
    <source>
        <dbReference type="ARBA" id="ARBA00007316"/>
    </source>
</evidence>
<keyword evidence="5" id="KW-0418">Kinase</keyword>
<dbReference type="InterPro" id="IPR025669">
    <property type="entry name" value="AAA_dom"/>
</dbReference>
<dbReference type="EMBL" id="SMSJ01000119">
    <property type="protein sequence ID" value="TDH58465.1"/>
    <property type="molecule type" value="Genomic_DNA"/>
</dbReference>
<gene>
    <name evidence="12" type="ORF">E2C06_32485</name>
</gene>
<dbReference type="SUPFAM" id="SSF52540">
    <property type="entry name" value="P-loop containing nucleoside triphosphate hydrolases"/>
    <property type="match status" value="1"/>
</dbReference>
<organism evidence="12 13">
    <name type="scientific">Dankookia rubra</name>
    <dbReference type="NCBI Taxonomy" id="1442381"/>
    <lineage>
        <taxon>Bacteria</taxon>
        <taxon>Pseudomonadati</taxon>
        <taxon>Pseudomonadota</taxon>
        <taxon>Alphaproteobacteria</taxon>
        <taxon>Acetobacterales</taxon>
        <taxon>Roseomonadaceae</taxon>
        <taxon>Dankookia</taxon>
    </lineage>
</organism>
<evidence type="ECO:0000256" key="10">
    <source>
        <dbReference type="SAM" id="Phobius"/>
    </source>
</evidence>
<dbReference type="InterPro" id="IPR027417">
    <property type="entry name" value="P-loop_NTPase"/>
</dbReference>